<dbReference type="MEROPS" id="A01.045"/>
<evidence type="ECO:0000313" key="7">
    <source>
        <dbReference type="Ensembl" id="ENSACAP00000004501.3"/>
    </source>
</evidence>
<dbReference type="InterPro" id="IPR001969">
    <property type="entry name" value="Aspartic_peptidase_AS"/>
</dbReference>
<proteinExistence type="inferred from homology"/>
<dbReference type="GO" id="GO:0006508">
    <property type="term" value="P:proteolysis"/>
    <property type="evidence" value="ECO:0000318"/>
    <property type="project" value="GO_Central"/>
</dbReference>
<evidence type="ECO:0000256" key="5">
    <source>
        <dbReference type="RuleBase" id="RU000454"/>
    </source>
</evidence>
<dbReference type="GO" id="GO:0004190">
    <property type="term" value="F:aspartic-type endopeptidase activity"/>
    <property type="evidence" value="ECO:0000318"/>
    <property type="project" value="GO_Central"/>
</dbReference>
<evidence type="ECO:0000256" key="1">
    <source>
        <dbReference type="ARBA" id="ARBA00007447"/>
    </source>
</evidence>
<keyword evidence="5" id="KW-0064">Aspartyl protease</keyword>
<dbReference type="eggNOG" id="KOG1339">
    <property type="taxonomic scope" value="Eukaryota"/>
</dbReference>
<accession>H9G9A1</accession>
<dbReference type="Gene3D" id="2.60.40.1960">
    <property type="match status" value="1"/>
</dbReference>
<dbReference type="InParanoid" id="H9G9A1"/>
<reference evidence="7" key="3">
    <citation type="submission" date="2025-09" db="UniProtKB">
        <authorList>
            <consortium name="Ensembl"/>
        </authorList>
    </citation>
    <scope>IDENTIFICATION</scope>
</reference>
<protein>
    <recommendedName>
        <fullName evidence="6">Peptidase A1 domain-containing protein</fullName>
    </recommendedName>
</protein>
<dbReference type="GeneTree" id="ENSGT00940000164590"/>
<dbReference type="PROSITE" id="PS00141">
    <property type="entry name" value="ASP_PROTEASE"/>
    <property type="match status" value="1"/>
</dbReference>
<keyword evidence="5" id="KW-0645">Protease</keyword>
<keyword evidence="5" id="KW-0378">Hydrolase</keyword>
<sequence length="310" mass="34117">IFDTGSADFWVPSAYCISDACELHQKFKAFSSESYAHGGQKFTLQYGTGRLMGIVAKDKVQIGNITIEDQAFGESVFEPGMTFAFAHFDGVLGLGYPTLSVTNSMPVFDNIIKQHLVEEPLFSFSLNREHNVDNGGVLILGGIDHSLFTGPIHWFPVTKKGYWQIHMNSVKIQGQVTSCISGCEAIVDSGTSLITGPLSQIVRLQQSIGAFPTATGEFLVDCRRVSSLPPVTFSIGEREFTLTAENYIIKEFDGKENLCLSGFQAQDISSHNMPLWILGDVFMSAFYCVFDRGNDRVGFAKPAAHTAKYY</sequence>
<reference evidence="7" key="1">
    <citation type="submission" date="2009-12" db="EMBL/GenBank/DDBJ databases">
        <title>The Genome Sequence of Anolis carolinensis (Green Anole Lizard).</title>
        <authorList>
            <consortium name="The Genome Sequencing Platform"/>
            <person name="Di Palma F."/>
            <person name="Alfoldi J."/>
            <person name="Heiman D."/>
            <person name="Young S."/>
            <person name="Grabherr M."/>
            <person name="Johnson J."/>
            <person name="Lander E.S."/>
            <person name="Lindblad-Toh K."/>
        </authorList>
    </citation>
    <scope>NUCLEOTIDE SEQUENCE [LARGE SCALE GENOMIC DNA]</scope>
    <source>
        <strain evidence="7">JBL SC #1</strain>
    </source>
</reference>
<dbReference type="InterPro" id="IPR033121">
    <property type="entry name" value="PEPTIDASE_A1"/>
</dbReference>
<feature type="disulfide bond" evidence="4">
    <location>
        <begin position="222"/>
        <end position="259"/>
    </location>
</feature>
<dbReference type="InterPro" id="IPR021109">
    <property type="entry name" value="Peptidase_aspartic_dom_sf"/>
</dbReference>
<dbReference type="Gene3D" id="2.40.70.10">
    <property type="entry name" value="Acid Proteases"/>
    <property type="match status" value="2"/>
</dbReference>
<evidence type="ECO:0000313" key="8">
    <source>
        <dbReference type="Proteomes" id="UP000001646"/>
    </source>
</evidence>
<evidence type="ECO:0000256" key="3">
    <source>
        <dbReference type="PIRSR" id="PIRSR601461-1"/>
    </source>
</evidence>
<dbReference type="STRING" id="28377.ENSACAP00000004501"/>
<feature type="disulfide bond" evidence="4">
    <location>
        <begin position="179"/>
        <end position="183"/>
    </location>
</feature>
<reference evidence="7" key="2">
    <citation type="submission" date="2025-08" db="UniProtKB">
        <authorList>
            <consortium name="Ensembl"/>
        </authorList>
    </citation>
    <scope>IDENTIFICATION</scope>
</reference>
<dbReference type="FunFam" id="2.40.70.10:FF:000006">
    <property type="entry name" value="Cathepsin E"/>
    <property type="match status" value="1"/>
</dbReference>
<name>H9G9A1_ANOCA</name>
<evidence type="ECO:0000256" key="4">
    <source>
        <dbReference type="PIRSR" id="PIRSR601461-2"/>
    </source>
</evidence>
<feature type="active site" evidence="3">
    <location>
        <position position="188"/>
    </location>
</feature>
<dbReference type="SUPFAM" id="SSF50630">
    <property type="entry name" value="Acid proteases"/>
    <property type="match status" value="1"/>
</dbReference>
<feature type="active site" evidence="3">
    <location>
        <position position="3"/>
    </location>
</feature>
<feature type="disulfide bond" evidence="4">
    <location>
        <begin position="16"/>
        <end position="21"/>
    </location>
</feature>
<dbReference type="FunFam" id="2.40.70.10:FF:000004">
    <property type="entry name" value="Pepsin A"/>
    <property type="match status" value="1"/>
</dbReference>
<dbReference type="PANTHER" id="PTHR47966">
    <property type="entry name" value="BETA-SITE APP-CLEAVING ENZYME, ISOFORM A-RELATED"/>
    <property type="match status" value="1"/>
</dbReference>
<dbReference type="Bgee" id="ENSACAG00000004614">
    <property type="expression patterns" value="Expressed in heart"/>
</dbReference>
<dbReference type="Pfam" id="PF00026">
    <property type="entry name" value="Asp"/>
    <property type="match status" value="1"/>
</dbReference>
<dbReference type="PANTHER" id="PTHR47966:SF37">
    <property type="entry name" value="CATHEPSIN E-A-LIKE"/>
    <property type="match status" value="1"/>
</dbReference>
<dbReference type="AlphaFoldDB" id="H9G9A1"/>
<evidence type="ECO:0000259" key="6">
    <source>
        <dbReference type="PROSITE" id="PS51767"/>
    </source>
</evidence>
<dbReference type="InterPro" id="IPR001461">
    <property type="entry name" value="Aspartic_peptidase_A1"/>
</dbReference>
<dbReference type="Proteomes" id="UP000001646">
    <property type="component" value="Unplaced"/>
</dbReference>
<organism evidence="7 8">
    <name type="scientific">Anolis carolinensis</name>
    <name type="common">Green anole</name>
    <name type="synonym">American chameleon</name>
    <dbReference type="NCBI Taxonomy" id="28377"/>
    <lineage>
        <taxon>Eukaryota</taxon>
        <taxon>Metazoa</taxon>
        <taxon>Chordata</taxon>
        <taxon>Craniata</taxon>
        <taxon>Vertebrata</taxon>
        <taxon>Euteleostomi</taxon>
        <taxon>Lepidosauria</taxon>
        <taxon>Squamata</taxon>
        <taxon>Bifurcata</taxon>
        <taxon>Unidentata</taxon>
        <taxon>Episquamata</taxon>
        <taxon>Toxicofera</taxon>
        <taxon>Iguania</taxon>
        <taxon>Dactyloidae</taxon>
        <taxon>Anolis</taxon>
    </lineage>
</organism>
<dbReference type="Ensembl" id="ENSACAT00000004604.3">
    <property type="protein sequence ID" value="ENSACAP00000004501.3"/>
    <property type="gene ID" value="ENSACAG00000004614.3"/>
</dbReference>
<dbReference type="PRINTS" id="PR00792">
    <property type="entry name" value="PEPSIN"/>
</dbReference>
<evidence type="ECO:0000256" key="2">
    <source>
        <dbReference type="ARBA" id="ARBA00023157"/>
    </source>
</evidence>
<keyword evidence="2 4" id="KW-1015">Disulfide bond</keyword>
<dbReference type="PROSITE" id="PS51767">
    <property type="entry name" value="PEPTIDASE_A1"/>
    <property type="match status" value="1"/>
</dbReference>
<comment type="similarity">
    <text evidence="1 5">Belongs to the peptidase A1 family.</text>
</comment>
<dbReference type="HOGENOM" id="CLU_013253_3_0_1"/>
<feature type="domain" description="Peptidase A1" evidence="6">
    <location>
        <begin position="1"/>
        <end position="300"/>
    </location>
</feature>
<keyword evidence="8" id="KW-1185">Reference proteome</keyword>